<proteinExistence type="predicted"/>
<name>A0A8H9IJY0_9ALTE</name>
<evidence type="ECO:0000313" key="1">
    <source>
        <dbReference type="EMBL" id="GGZ78163.1"/>
    </source>
</evidence>
<dbReference type="EMBL" id="BMZC01000014">
    <property type="protein sequence ID" value="GGZ78163.1"/>
    <property type="molecule type" value="Genomic_DNA"/>
</dbReference>
<dbReference type="Proteomes" id="UP000622604">
    <property type="component" value="Unassembled WGS sequence"/>
</dbReference>
<accession>A0A8H9IJY0</accession>
<gene>
    <name evidence="1" type="ORF">GCM10011274_40400</name>
</gene>
<organism evidence="1 2">
    <name type="scientific">Paraglaciecola chathamensis</name>
    <dbReference type="NCBI Taxonomy" id="368405"/>
    <lineage>
        <taxon>Bacteria</taxon>
        <taxon>Pseudomonadati</taxon>
        <taxon>Pseudomonadota</taxon>
        <taxon>Gammaproteobacteria</taxon>
        <taxon>Alteromonadales</taxon>
        <taxon>Alteromonadaceae</taxon>
        <taxon>Paraglaciecola</taxon>
    </lineage>
</organism>
<comment type="caution">
    <text evidence="1">The sequence shown here is derived from an EMBL/GenBank/DDBJ whole genome shotgun (WGS) entry which is preliminary data.</text>
</comment>
<dbReference type="AlphaFoldDB" id="A0A8H9IJY0"/>
<evidence type="ECO:0000313" key="2">
    <source>
        <dbReference type="Proteomes" id="UP000622604"/>
    </source>
</evidence>
<reference evidence="1" key="2">
    <citation type="submission" date="2020-09" db="EMBL/GenBank/DDBJ databases">
        <authorList>
            <person name="Sun Q."/>
            <person name="Kim S."/>
        </authorList>
    </citation>
    <scope>NUCLEOTIDE SEQUENCE</scope>
    <source>
        <strain evidence="1">KCTC 32337</strain>
    </source>
</reference>
<sequence>MVIKIMQNFISKIPNNIDAIHIQDESLVHEFMFSISSLVLQSSIARKVLRESIPIIKTPITELVSSNGKYARIAVLSYYFNHITLRVLDTNTTSKLAMSSDQEQLSSIPIVAQTLSSSPQTVDDLPNFLVEQARLIETKELNKGELNALFNWLASQVPETHLVGNPFTQERWRKRWGELMDQKAGEFESA</sequence>
<reference evidence="1" key="1">
    <citation type="journal article" date="2014" name="Int. J. Syst. Evol. Microbiol.">
        <title>Complete genome sequence of Corynebacterium casei LMG S-19264T (=DSM 44701T), isolated from a smear-ripened cheese.</title>
        <authorList>
            <consortium name="US DOE Joint Genome Institute (JGI-PGF)"/>
            <person name="Walter F."/>
            <person name="Albersmeier A."/>
            <person name="Kalinowski J."/>
            <person name="Ruckert C."/>
        </authorList>
    </citation>
    <scope>NUCLEOTIDE SEQUENCE</scope>
    <source>
        <strain evidence="1">KCTC 32337</strain>
    </source>
</reference>
<protein>
    <submittedName>
        <fullName evidence="1">Uncharacterized protein</fullName>
    </submittedName>
</protein>